<dbReference type="PROSITE" id="PS50045">
    <property type="entry name" value="SIGMA54_INTERACT_4"/>
    <property type="match status" value="1"/>
</dbReference>
<dbReference type="PROSITE" id="PS00675">
    <property type="entry name" value="SIGMA54_INTERACT_1"/>
    <property type="match status" value="1"/>
</dbReference>
<dbReference type="SMART" id="SM00382">
    <property type="entry name" value="AAA"/>
    <property type="match status" value="1"/>
</dbReference>
<dbReference type="InterPro" id="IPR003593">
    <property type="entry name" value="AAA+_ATPase"/>
</dbReference>
<gene>
    <name evidence="6" type="ORF">SAMN02745168_1696</name>
</gene>
<evidence type="ECO:0000256" key="3">
    <source>
        <dbReference type="ARBA" id="ARBA00023015"/>
    </source>
</evidence>
<dbReference type="Proteomes" id="UP000192790">
    <property type="component" value="Unassembled WGS sequence"/>
</dbReference>
<keyword evidence="1" id="KW-0547">Nucleotide-binding</keyword>
<keyword evidence="3" id="KW-0805">Transcription regulation</keyword>
<name>A0A1W2AB18_9FIRM</name>
<keyword evidence="6" id="KW-0238">DNA-binding</keyword>
<dbReference type="SUPFAM" id="SSF46689">
    <property type="entry name" value="Homeodomain-like"/>
    <property type="match status" value="1"/>
</dbReference>
<dbReference type="GO" id="GO:0006355">
    <property type="term" value="P:regulation of DNA-templated transcription"/>
    <property type="evidence" value="ECO:0007669"/>
    <property type="project" value="InterPro"/>
</dbReference>
<evidence type="ECO:0000313" key="6">
    <source>
        <dbReference type="EMBL" id="SMC57877.1"/>
    </source>
</evidence>
<sequence>MRLTAKMANTILNSLDALCFTDTNGRYVYANSKWSEFTGIPLEDAHKYRLHDVVPEAGSITTLQTQKPVMDYTVTINGKTLFCSSFPIFDEGRFNGVLSITRMTGLRFATDLANKVIRLSQELAERDAKIQSLAKCSYSINNLIGDSVPMRKLKEEIVLVSRSKSTVLIEGETGTGKELVAHAIHSLSPRSAERMVRINCSAIPSELVESEFFGYVEGTFTGASKAGKIGKFELANHGTLFLDEISQLPLALQPKLLRPLQESEVERIGGKQPIPIDVRVIAATNVPLVEQMKKGLFREDLYYRINIIQIHVPPLRQRKEDIPLLVSTFLTTLNAQLNTTVSHVDDAVMVLFLNYDWPGNVRELRNVMEAALNRAQGEDTLLARHVEQLLTHKLPEPAAVSGGLNPAAARIPSSREEMLKYIESRKGNKSIIAKELGISRTTLYKLLKEYKLY</sequence>
<evidence type="ECO:0000256" key="2">
    <source>
        <dbReference type="ARBA" id="ARBA00022840"/>
    </source>
</evidence>
<dbReference type="Pfam" id="PF02954">
    <property type="entry name" value="HTH_8"/>
    <property type="match status" value="1"/>
</dbReference>
<dbReference type="PANTHER" id="PTHR32071">
    <property type="entry name" value="TRANSCRIPTIONAL REGULATORY PROTEIN"/>
    <property type="match status" value="1"/>
</dbReference>
<dbReference type="Pfam" id="PF25601">
    <property type="entry name" value="AAA_lid_14"/>
    <property type="match status" value="1"/>
</dbReference>
<protein>
    <submittedName>
        <fullName evidence="6">Transcriptional regulator containing PAS, AAA-type ATPase, and DNA-binding Fis domains</fullName>
    </submittedName>
</protein>
<dbReference type="SUPFAM" id="SSF55785">
    <property type="entry name" value="PYP-like sensor domain (PAS domain)"/>
    <property type="match status" value="1"/>
</dbReference>
<organism evidence="6 7">
    <name type="scientific">Papillibacter cinnamivorans DSM 12816</name>
    <dbReference type="NCBI Taxonomy" id="1122930"/>
    <lineage>
        <taxon>Bacteria</taxon>
        <taxon>Bacillati</taxon>
        <taxon>Bacillota</taxon>
        <taxon>Clostridia</taxon>
        <taxon>Eubacteriales</taxon>
        <taxon>Oscillospiraceae</taxon>
        <taxon>Papillibacter</taxon>
    </lineage>
</organism>
<dbReference type="Gene3D" id="3.40.50.300">
    <property type="entry name" value="P-loop containing nucleotide triphosphate hydrolases"/>
    <property type="match status" value="1"/>
</dbReference>
<dbReference type="SUPFAM" id="SSF52540">
    <property type="entry name" value="P-loop containing nucleoside triphosphate hydrolases"/>
    <property type="match status" value="1"/>
</dbReference>
<dbReference type="RefSeq" id="WP_159448048.1">
    <property type="nucleotide sequence ID" value="NZ_FWXW01000003.1"/>
</dbReference>
<dbReference type="Gene3D" id="1.10.10.60">
    <property type="entry name" value="Homeodomain-like"/>
    <property type="match status" value="1"/>
</dbReference>
<dbReference type="InterPro" id="IPR027417">
    <property type="entry name" value="P-loop_NTPase"/>
</dbReference>
<dbReference type="CDD" id="cd00009">
    <property type="entry name" value="AAA"/>
    <property type="match status" value="1"/>
</dbReference>
<dbReference type="InterPro" id="IPR035965">
    <property type="entry name" value="PAS-like_dom_sf"/>
</dbReference>
<accession>A0A1W2AB18</accession>
<dbReference type="OrthoDB" id="9803970at2"/>
<dbReference type="InterPro" id="IPR025662">
    <property type="entry name" value="Sigma_54_int_dom_ATP-bd_1"/>
</dbReference>
<evidence type="ECO:0000256" key="4">
    <source>
        <dbReference type="ARBA" id="ARBA00023163"/>
    </source>
</evidence>
<keyword evidence="2" id="KW-0067">ATP-binding</keyword>
<dbReference type="Gene3D" id="3.30.450.20">
    <property type="entry name" value="PAS domain"/>
    <property type="match status" value="1"/>
</dbReference>
<dbReference type="STRING" id="1122930.SAMN02745168_1696"/>
<dbReference type="AlphaFoldDB" id="A0A1W2AB18"/>
<feature type="domain" description="Sigma-54 factor interaction" evidence="5">
    <location>
        <begin position="143"/>
        <end position="373"/>
    </location>
</feature>
<reference evidence="6 7" key="1">
    <citation type="submission" date="2017-04" db="EMBL/GenBank/DDBJ databases">
        <authorList>
            <person name="Afonso C.L."/>
            <person name="Miller P.J."/>
            <person name="Scott M.A."/>
            <person name="Spackman E."/>
            <person name="Goraichik I."/>
            <person name="Dimitrov K.M."/>
            <person name="Suarez D.L."/>
            <person name="Swayne D.E."/>
        </authorList>
    </citation>
    <scope>NUCLEOTIDE SEQUENCE [LARGE SCALE GENOMIC DNA]</scope>
    <source>
        <strain evidence="6 7">DSM 12816</strain>
    </source>
</reference>
<evidence type="ECO:0000256" key="1">
    <source>
        <dbReference type="ARBA" id="ARBA00022741"/>
    </source>
</evidence>
<dbReference type="PROSITE" id="PS00688">
    <property type="entry name" value="SIGMA54_INTERACT_3"/>
    <property type="match status" value="1"/>
</dbReference>
<dbReference type="InterPro" id="IPR009057">
    <property type="entry name" value="Homeodomain-like_sf"/>
</dbReference>
<dbReference type="InterPro" id="IPR025944">
    <property type="entry name" value="Sigma_54_int_dom_CS"/>
</dbReference>
<dbReference type="FunFam" id="3.40.50.300:FF:000006">
    <property type="entry name" value="DNA-binding transcriptional regulator NtrC"/>
    <property type="match status" value="1"/>
</dbReference>
<keyword evidence="4" id="KW-0804">Transcription</keyword>
<dbReference type="InterPro" id="IPR002197">
    <property type="entry name" value="HTH_Fis"/>
</dbReference>
<keyword evidence="7" id="KW-1185">Reference proteome</keyword>
<dbReference type="InterPro" id="IPR002078">
    <property type="entry name" value="Sigma_54_int"/>
</dbReference>
<dbReference type="PRINTS" id="PR01590">
    <property type="entry name" value="HTHFIS"/>
</dbReference>
<dbReference type="InterPro" id="IPR058031">
    <property type="entry name" value="AAA_lid_NorR"/>
</dbReference>
<dbReference type="PANTHER" id="PTHR32071:SF57">
    <property type="entry name" value="C4-DICARBOXYLATE TRANSPORT TRANSCRIPTIONAL REGULATORY PROTEIN DCTD"/>
    <property type="match status" value="1"/>
</dbReference>
<evidence type="ECO:0000313" key="7">
    <source>
        <dbReference type="Proteomes" id="UP000192790"/>
    </source>
</evidence>
<proteinExistence type="predicted"/>
<dbReference type="GO" id="GO:0005524">
    <property type="term" value="F:ATP binding"/>
    <property type="evidence" value="ECO:0007669"/>
    <property type="project" value="UniProtKB-KW"/>
</dbReference>
<dbReference type="GO" id="GO:0043565">
    <property type="term" value="F:sequence-specific DNA binding"/>
    <property type="evidence" value="ECO:0007669"/>
    <property type="project" value="InterPro"/>
</dbReference>
<dbReference type="Pfam" id="PF00158">
    <property type="entry name" value="Sigma54_activat"/>
    <property type="match status" value="1"/>
</dbReference>
<dbReference type="EMBL" id="FWXW01000003">
    <property type="protein sequence ID" value="SMC57877.1"/>
    <property type="molecule type" value="Genomic_DNA"/>
</dbReference>
<dbReference type="Gene3D" id="1.10.8.60">
    <property type="match status" value="1"/>
</dbReference>
<evidence type="ECO:0000259" key="5">
    <source>
        <dbReference type="PROSITE" id="PS50045"/>
    </source>
</evidence>